<name>A0A9D3VVU5_9ROSI</name>
<feature type="non-terminal residue" evidence="2">
    <location>
        <position position="133"/>
    </location>
</feature>
<dbReference type="EMBL" id="JAIQCV010000005">
    <property type="protein sequence ID" value="KAH1097156.1"/>
    <property type="molecule type" value="Genomic_DNA"/>
</dbReference>
<keyword evidence="3" id="KW-1185">Reference proteome</keyword>
<protein>
    <submittedName>
        <fullName evidence="2">Uncharacterized protein</fullName>
    </submittedName>
</protein>
<feature type="compositionally biased region" description="Acidic residues" evidence="1">
    <location>
        <begin position="107"/>
        <end position="116"/>
    </location>
</feature>
<evidence type="ECO:0000313" key="2">
    <source>
        <dbReference type="EMBL" id="KAH1097156.1"/>
    </source>
</evidence>
<feature type="compositionally biased region" description="Polar residues" evidence="1">
    <location>
        <begin position="91"/>
        <end position="101"/>
    </location>
</feature>
<evidence type="ECO:0000313" key="3">
    <source>
        <dbReference type="Proteomes" id="UP000828251"/>
    </source>
</evidence>
<organism evidence="2 3">
    <name type="scientific">Gossypium stocksii</name>
    <dbReference type="NCBI Taxonomy" id="47602"/>
    <lineage>
        <taxon>Eukaryota</taxon>
        <taxon>Viridiplantae</taxon>
        <taxon>Streptophyta</taxon>
        <taxon>Embryophyta</taxon>
        <taxon>Tracheophyta</taxon>
        <taxon>Spermatophyta</taxon>
        <taxon>Magnoliopsida</taxon>
        <taxon>eudicotyledons</taxon>
        <taxon>Gunneridae</taxon>
        <taxon>Pentapetalae</taxon>
        <taxon>rosids</taxon>
        <taxon>malvids</taxon>
        <taxon>Malvales</taxon>
        <taxon>Malvaceae</taxon>
        <taxon>Malvoideae</taxon>
        <taxon>Gossypium</taxon>
    </lineage>
</organism>
<feature type="region of interest" description="Disordered" evidence="1">
    <location>
        <begin position="91"/>
        <end position="122"/>
    </location>
</feature>
<gene>
    <name evidence="2" type="ORF">J1N35_014077</name>
</gene>
<reference evidence="2 3" key="1">
    <citation type="journal article" date="2021" name="Plant Biotechnol. J.">
        <title>Multi-omics assisted identification of the key and species-specific regulatory components of drought-tolerant mechanisms in Gossypium stocksii.</title>
        <authorList>
            <person name="Yu D."/>
            <person name="Ke L."/>
            <person name="Zhang D."/>
            <person name="Wu Y."/>
            <person name="Sun Y."/>
            <person name="Mei J."/>
            <person name="Sun J."/>
            <person name="Sun Y."/>
        </authorList>
    </citation>
    <scope>NUCLEOTIDE SEQUENCE [LARGE SCALE GENOMIC DNA]</scope>
    <source>
        <strain evidence="3">cv. E1</strain>
        <tissue evidence="2">Leaf</tissue>
    </source>
</reference>
<proteinExistence type="predicted"/>
<sequence>ILDTINQIISQHKVMDDFYYMWFNKEFDYDEDITKKYQQQVETPALPQDNNDHDDMPSEMYQEVFSLKLSREESVIIDACEEELLHYYPLQQTEEYSNESNRTSEREDMELVEEMDNESKNQIDMELVVPKIS</sequence>
<dbReference type="AlphaFoldDB" id="A0A9D3VVU5"/>
<accession>A0A9D3VVU5</accession>
<evidence type="ECO:0000256" key="1">
    <source>
        <dbReference type="SAM" id="MobiDB-lite"/>
    </source>
</evidence>
<feature type="non-terminal residue" evidence="2">
    <location>
        <position position="1"/>
    </location>
</feature>
<dbReference type="Proteomes" id="UP000828251">
    <property type="component" value="Unassembled WGS sequence"/>
</dbReference>
<comment type="caution">
    <text evidence="2">The sequence shown here is derived from an EMBL/GenBank/DDBJ whole genome shotgun (WGS) entry which is preliminary data.</text>
</comment>